<dbReference type="GeneID" id="75914570"/>
<reference evidence="2" key="1">
    <citation type="submission" date="2021-06" db="EMBL/GenBank/DDBJ databases">
        <authorList>
            <consortium name="DOE Joint Genome Institute"/>
            <person name="Mondo S.J."/>
            <person name="Amses K.R."/>
            <person name="Simmons D.R."/>
            <person name="Longcore J.E."/>
            <person name="Seto K."/>
            <person name="Alves G.H."/>
            <person name="Bonds A.E."/>
            <person name="Quandt C.A."/>
            <person name="Davis W.J."/>
            <person name="Chang Y."/>
            <person name="Letcher P.M."/>
            <person name="Powell M.J."/>
            <person name="Kuo A."/>
            <person name="Labutti K."/>
            <person name="Pangilinan J."/>
            <person name="Andreopoulos W."/>
            <person name="Tritt A."/>
            <person name="Riley R."/>
            <person name="Hundley H."/>
            <person name="Johnson J."/>
            <person name="Lipzen A."/>
            <person name="Barry K."/>
            <person name="Berbee M.L."/>
            <person name="Buchler N.E."/>
            <person name="Grigoriev I.V."/>
            <person name="Spatafora J.W."/>
            <person name="Stajich J.E."/>
            <person name="James T.Y."/>
        </authorList>
    </citation>
    <scope>NUCLEOTIDE SEQUENCE</scope>
    <source>
        <strain evidence="2">AG</strain>
    </source>
</reference>
<name>A0AAD5EA16_UMBRA</name>
<keyword evidence="1" id="KW-0472">Membrane</keyword>
<keyword evidence="1" id="KW-0812">Transmembrane</keyword>
<accession>A0AAD5EA16</accession>
<dbReference type="EMBL" id="MU620920">
    <property type="protein sequence ID" value="KAI8579462.1"/>
    <property type="molecule type" value="Genomic_DNA"/>
</dbReference>
<evidence type="ECO:0000256" key="1">
    <source>
        <dbReference type="SAM" id="Phobius"/>
    </source>
</evidence>
<feature type="transmembrane region" description="Helical" evidence="1">
    <location>
        <begin position="60"/>
        <end position="77"/>
    </location>
</feature>
<evidence type="ECO:0000313" key="2">
    <source>
        <dbReference type="EMBL" id="KAI8579462.1"/>
    </source>
</evidence>
<proteinExistence type="predicted"/>
<dbReference type="AlphaFoldDB" id="A0AAD5EA16"/>
<protein>
    <submittedName>
        <fullName evidence="2">Uncharacterized protein</fullName>
    </submittedName>
</protein>
<dbReference type="RefSeq" id="XP_051444466.1">
    <property type="nucleotide sequence ID" value="XM_051589225.1"/>
</dbReference>
<organism evidence="2 3">
    <name type="scientific">Umbelopsis ramanniana AG</name>
    <dbReference type="NCBI Taxonomy" id="1314678"/>
    <lineage>
        <taxon>Eukaryota</taxon>
        <taxon>Fungi</taxon>
        <taxon>Fungi incertae sedis</taxon>
        <taxon>Mucoromycota</taxon>
        <taxon>Mucoromycotina</taxon>
        <taxon>Umbelopsidomycetes</taxon>
        <taxon>Umbelopsidales</taxon>
        <taxon>Umbelopsidaceae</taxon>
        <taxon>Umbelopsis</taxon>
    </lineage>
</organism>
<sequence length="94" mass="11289">MCCYIKMIKKKTIQFRGGRKYGIRIRSIKPFNLSQHAFITTCLLHHMSPLVIEGQLYKRILFWKPTMLFAVTLYTFFPSPEYIFKRNICQYVCQ</sequence>
<evidence type="ECO:0000313" key="3">
    <source>
        <dbReference type="Proteomes" id="UP001206595"/>
    </source>
</evidence>
<keyword evidence="3" id="KW-1185">Reference proteome</keyword>
<keyword evidence="1" id="KW-1133">Transmembrane helix</keyword>
<reference evidence="2" key="2">
    <citation type="journal article" date="2022" name="Proc. Natl. Acad. Sci. U.S.A.">
        <title>Diploid-dominant life cycles characterize the early evolution of Fungi.</title>
        <authorList>
            <person name="Amses K.R."/>
            <person name="Simmons D.R."/>
            <person name="Longcore J.E."/>
            <person name="Mondo S.J."/>
            <person name="Seto K."/>
            <person name="Jeronimo G.H."/>
            <person name="Bonds A.E."/>
            <person name="Quandt C.A."/>
            <person name="Davis W.J."/>
            <person name="Chang Y."/>
            <person name="Federici B.A."/>
            <person name="Kuo A."/>
            <person name="LaButti K."/>
            <person name="Pangilinan J."/>
            <person name="Andreopoulos W."/>
            <person name="Tritt A."/>
            <person name="Riley R."/>
            <person name="Hundley H."/>
            <person name="Johnson J."/>
            <person name="Lipzen A."/>
            <person name="Barry K."/>
            <person name="Lang B.F."/>
            <person name="Cuomo C.A."/>
            <person name="Buchler N.E."/>
            <person name="Grigoriev I.V."/>
            <person name="Spatafora J.W."/>
            <person name="Stajich J.E."/>
            <person name="James T.Y."/>
        </authorList>
    </citation>
    <scope>NUCLEOTIDE SEQUENCE</scope>
    <source>
        <strain evidence="2">AG</strain>
    </source>
</reference>
<dbReference type="Proteomes" id="UP001206595">
    <property type="component" value="Unassembled WGS sequence"/>
</dbReference>
<gene>
    <name evidence="2" type="ORF">K450DRAFT_242280</name>
</gene>
<comment type="caution">
    <text evidence="2">The sequence shown here is derived from an EMBL/GenBank/DDBJ whole genome shotgun (WGS) entry which is preliminary data.</text>
</comment>